<gene>
    <name evidence="1" type="ORF">PFISCL1PPCAC_11197</name>
</gene>
<proteinExistence type="predicted"/>
<reference evidence="1" key="1">
    <citation type="submission" date="2023-10" db="EMBL/GenBank/DDBJ databases">
        <title>Genome assembly of Pristionchus species.</title>
        <authorList>
            <person name="Yoshida K."/>
            <person name="Sommer R.J."/>
        </authorList>
    </citation>
    <scope>NUCLEOTIDE SEQUENCE</scope>
    <source>
        <strain evidence="1">RS5133</strain>
    </source>
</reference>
<dbReference type="AlphaFoldDB" id="A0AAV5VMJ0"/>
<organism evidence="1 2">
    <name type="scientific">Pristionchus fissidentatus</name>
    <dbReference type="NCBI Taxonomy" id="1538716"/>
    <lineage>
        <taxon>Eukaryota</taxon>
        <taxon>Metazoa</taxon>
        <taxon>Ecdysozoa</taxon>
        <taxon>Nematoda</taxon>
        <taxon>Chromadorea</taxon>
        <taxon>Rhabditida</taxon>
        <taxon>Rhabditina</taxon>
        <taxon>Diplogasteromorpha</taxon>
        <taxon>Diplogasteroidea</taxon>
        <taxon>Neodiplogasteridae</taxon>
        <taxon>Pristionchus</taxon>
    </lineage>
</organism>
<evidence type="ECO:0000313" key="2">
    <source>
        <dbReference type="Proteomes" id="UP001432322"/>
    </source>
</evidence>
<feature type="non-terminal residue" evidence="1">
    <location>
        <position position="1"/>
    </location>
</feature>
<accession>A0AAV5VMJ0</accession>
<name>A0AAV5VMJ0_9BILA</name>
<protein>
    <submittedName>
        <fullName evidence="1">Uncharacterized protein</fullName>
    </submittedName>
</protein>
<dbReference type="EMBL" id="BTSY01000003">
    <property type="protein sequence ID" value="GMT19900.1"/>
    <property type="molecule type" value="Genomic_DNA"/>
</dbReference>
<sequence length="222" mass="26884">EVLIDSRVNFFKSIEVLAVRFRKIYASELFVCVFELLQLGKYPMITQENITESEKKIIKEHFLDAMLNLVNAKGRHVLRCYLRDAITGLTYFRLELYPMILQLLDVRTQKKYRRRISFILSRFDYRLKEELCEKLRSGYANIMNRSSERWRYRHLESDITGEYDTQEIGFGPDPYFDDFTRPDNLYPYSPHATEEIWWKPEFVRLWMDRKMGDVRKEYALKD</sequence>
<comment type="caution">
    <text evidence="1">The sequence shown here is derived from an EMBL/GenBank/DDBJ whole genome shotgun (WGS) entry which is preliminary data.</text>
</comment>
<evidence type="ECO:0000313" key="1">
    <source>
        <dbReference type="EMBL" id="GMT19900.1"/>
    </source>
</evidence>
<dbReference type="Proteomes" id="UP001432322">
    <property type="component" value="Unassembled WGS sequence"/>
</dbReference>
<keyword evidence="2" id="KW-1185">Reference proteome</keyword>